<dbReference type="AlphaFoldDB" id="A0A8S1J0W2"/>
<proteinExistence type="predicted"/>
<evidence type="ECO:0000313" key="3">
    <source>
        <dbReference type="Proteomes" id="UP000708148"/>
    </source>
</evidence>
<reference evidence="2" key="1">
    <citation type="submission" date="2020-12" db="EMBL/GenBank/DDBJ databases">
        <authorList>
            <person name="Iha C."/>
        </authorList>
    </citation>
    <scope>NUCLEOTIDE SEQUENCE</scope>
</reference>
<keyword evidence="3" id="KW-1185">Reference proteome</keyword>
<gene>
    <name evidence="2" type="ORF">OSTQU699_LOCUS6674</name>
</gene>
<protein>
    <submittedName>
        <fullName evidence="2">Uncharacterized protein</fullName>
    </submittedName>
</protein>
<sequence length="117" mass="12903">MQREQEGRWAGGLRCHGSQVARAGGNRRCLGSPTKCGPSHKSGKPYSPAAFLGRKVENFVVGPKSKLLDLLLAKFLAKFRIERGTSYSAMICATDENLVWGQLGWTQMGELQNEQLH</sequence>
<evidence type="ECO:0000313" key="2">
    <source>
        <dbReference type="EMBL" id="CAD7701315.1"/>
    </source>
</evidence>
<dbReference type="Proteomes" id="UP000708148">
    <property type="component" value="Unassembled WGS sequence"/>
</dbReference>
<accession>A0A8S1J0W2</accession>
<organism evidence="2 3">
    <name type="scientific">Ostreobium quekettii</name>
    <dbReference type="NCBI Taxonomy" id="121088"/>
    <lineage>
        <taxon>Eukaryota</taxon>
        <taxon>Viridiplantae</taxon>
        <taxon>Chlorophyta</taxon>
        <taxon>core chlorophytes</taxon>
        <taxon>Ulvophyceae</taxon>
        <taxon>TCBD clade</taxon>
        <taxon>Bryopsidales</taxon>
        <taxon>Ostreobineae</taxon>
        <taxon>Ostreobiaceae</taxon>
        <taxon>Ostreobium</taxon>
    </lineage>
</organism>
<dbReference type="EMBL" id="CAJHUC010001494">
    <property type="protein sequence ID" value="CAD7701315.1"/>
    <property type="molecule type" value="Genomic_DNA"/>
</dbReference>
<comment type="caution">
    <text evidence="2">The sequence shown here is derived from an EMBL/GenBank/DDBJ whole genome shotgun (WGS) entry which is preliminary data.</text>
</comment>
<feature type="region of interest" description="Disordered" evidence="1">
    <location>
        <begin position="23"/>
        <end position="44"/>
    </location>
</feature>
<evidence type="ECO:0000256" key="1">
    <source>
        <dbReference type="SAM" id="MobiDB-lite"/>
    </source>
</evidence>
<name>A0A8S1J0W2_9CHLO</name>